<name>A0A6A0AD10_HAELA</name>
<gene>
    <name evidence="1" type="ORF">HaLaN_28439</name>
</gene>
<evidence type="ECO:0000313" key="1">
    <source>
        <dbReference type="EMBL" id="GFH29727.1"/>
    </source>
</evidence>
<dbReference type="EMBL" id="BLLF01004497">
    <property type="protein sequence ID" value="GFH29727.1"/>
    <property type="molecule type" value="Genomic_DNA"/>
</dbReference>
<protein>
    <submittedName>
        <fullName evidence="1">Uncharacterized protein</fullName>
    </submittedName>
</protein>
<organism evidence="1 2">
    <name type="scientific">Haematococcus lacustris</name>
    <name type="common">Green alga</name>
    <name type="synonym">Haematococcus pluvialis</name>
    <dbReference type="NCBI Taxonomy" id="44745"/>
    <lineage>
        <taxon>Eukaryota</taxon>
        <taxon>Viridiplantae</taxon>
        <taxon>Chlorophyta</taxon>
        <taxon>core chlorophytes</taxon>
        <taxon>Chlorophyceae</taxon>
        <taxon>CS clade</taxon>
        <taxon>Chlamydomonadales</taxon>
        <taxon>Haematococcaceae</taxon>
        <taxon>Haematococcus</taxon>
    </lineage>
</organism>
<evidence type="ECO:0000313" key="2">
    <source>
        <dbReference type="Proteomes" id="UP000485058"/>
    </source>
</evidence>
<sequence>MALERINLVPRADTPETVLENIETAYNNLKEYAIGMQEFQADLKAPDTTFSPNLHMLICSCQVATEQLASATEQVACDNCAANIATEQLSHGSRAGGRLQLSSCYIATEQLHLRDVAGVPAWQPTARA</sequence>
<keyword evidence="2" id="KW-1185">Reference proteome</keyword>
<comment type="caution">
    <text evidence="1">The sequence shown here is derived from an EMBL/GenBank/DDBJ whole genome shotgun (WGS) entry which is preliminary data.</text>
</comment>
<reference evidence="1 2" key="1">
    <citation type="submission" date="2020-02" db="EMBL/GenBank/DDBJ databases">
        <title>Draft genome sequence of Haematococcus lacustris strain NIES-144.</title>
        <authorList>
            <person name="Morimoto D."/>
            <person name="Nakagawa S."/>
            <person name="Yoshida T."/>
            <person name="Sawayama S."/>
        </authorList>
    </citation>
    <scope>NUCLEOTIDE SEQUENCE [LARGE SCALE GENOMIC DNA]</scope>
    <source>
        <strain evidence="1 2">NIES-144</strain>
    </source>
</reference>
<dbReference type="AlphaFoldDB" id="A0A6A0AD10"/>
<proteinExistence type="predicted"/>
<dbReference type="Proteomes" id="UP000485058">
    <property type="component" value="Unassembled WGS sequence"/>
</dbReference>
<accession>A0A6A0AD10</accession>